<dbReference type="PANTHER" id="PTHR45712:SF22">
    <property type="entry name" value="INSULIN-LIKE GROWTH FACTOR-BINDING PROTEIN COMPLEX ACID LABILE SUBUNIT"/>
    <property type="match status" value="1"/>
</dbReference>
<sequence length="862" mass="99572">MITFTELKYFGDQDPALKILKPWWDVFLEYLNFLMILISVFGGALQLYKTMSVCIGVGSKAFLCYLGPLCSSQLSQAESTFFKLRNLQSPSHLTVSHEKTICIPVPQDVSTQERLWNLSMLEGLKLKEYASGIRAHLDLQQYHLINQWCYDNAILWYSKYLPYVVLLHSLVFVVTSNFWFTFPGTSSKIEHFVMVLGKCLDSPWTTKALSETVYGDSESTVDQAMVGPQQINSIVSGSAPSQHSSFDRSFCEKSVLLTKCSPRPSKSAAGLMMNSSSVRILDKKEGEQAKALFEKVRKFRLHVEEKDILYKMYMRQTIVRALQATVVLIYISVFVPEMKHIVHCTDKQHITGFTDFYCIHCLWRMFRMLSLVYLAVLFLYSCTCLYTLHWIFYYKLKEYSFENVRKETGIDDIPDVKNDFAFLLHLIDQYDKLYARKFAVFLSDVSETTLLQLNLNHEWTLEKLKQRLVTNSDNKLELHLFMLPGIPIHVYNLFEIEVLKLELIDNSTIVSSISNLKLLKELRLYNCSVKIESQGLTFLKENLITLNIRFSYEDEIPHWIYSLKSLRELYLEGRFHAEGKTSINLQSFREMQRLKSIYLKTYITKLPAAIFDTAGTLQRLTIHNGGLKITSFNNLKKLYHLTNLKILHCNLERIPSAIFSLSNLLELDLTDNNLRSTQELASCQQLRKLICIRLSQNKITTIPPHIVRIVQLEMLYLNKNNIPTLPPSLFKLTKLNRLDVSHNMISEIPPEVGQLVNLQYFATSHNNISELPKELFECTKLRVLQLSHNNISVLPPLIKELAHLCFLDLKGNKLEKLPLELGQCACLQKIQLLVEMEVYNTLPVEVRDQLENTSNIRLLRGI</sequence>
<keyword evidence="3" id="KW-0813">Transport</keyword>
<evidence type="ECO:0000256" key="2">
    <source>
        <dbReference type="ARBA" id="ARBA00010471"/>
    </source>
</evidence>
<feature type="transmembrane region" description="Helical" evidence="16">
    <location>
        <begin position="160"/>
        <end position="180"/>
    </location>
</feature>
<dbReference type="GO" id="GO:0005886">
    <property type="term" value="C:plasma membrane"/>
    <property type="evidence" value="ECO:0007669"/>
    <property type="project" value="UniProtKB-SubCell"/>
</dbReference>
<keyword evidence="7" id="KW-0677">Repeat</keyword>
<reference evidence="18" key="2">
    <citation type="submission" date="2025-08" db="UniProtKB">
        <authorList>
            <consortium name="Ensembl"/>
        </authorList>
    </citation>
    <scope>IDENTIFICATION</scope>
</reference>
<comment type="catalytic activity">
    <reaction evidence="13">
        <text>iodide(out) = iodide(in)</text>
        <dbReference type="Rhea" id="RHEA:66324"/>
        <dbReference type="ChEBI" id="CHEBI:16382"/>
    </reaction>
</comment>
<evidence type="ECO:0000256" key="11">
    <source>
        <dbReference type="ARBA" id="ARBA00023157"/>
    </source>
</evidence>
<comment type="catalytic activity">
    <reaction evidence="14">
        <text>taurine(out) = taurine(in)</text>
        <dbReference type="Rhea" id="RHEA:66328"/>
        <dbReference type="ChEBI" id="CHEBI:507393"/>
    </reaction>
</comment>
<evidence type="ECO:0000256" key="4">
    <source>
        <dbReference type="ARBA" id="ARBA00022475"/>
    </source>
</evidence>
<name>H3AKF0_LATCH</name>
<reference evidence="18" key="3">
    <citation type="submission" date="2025-09" db="UniProtKB">
        <authorList>
            <consortium name="Ensembl"/>
        </authorList>
    </citation>
    <scope>IDENTIFICATION</scope>
</reference>
<dbReference type="InterPro" id="IPR021040">
    <property type="entry name" value="LRRC8_Pannexin-like"/>
</dbReference>
<evidence type="ECO:0000256" key="6">
    <source>
        <dbReference type="ARBA" id="ARBA00022692"/>
    </source>
</evidence>
<dbReference type="Gene3D" id="3.80.10.10">
    <property type="entry name" value="Ribonuclease Inhibitor"/>
    <property type="match status" value="3"/>
</dbReference>
<dbReference type="InterPro" id="IPR001611">
    <property type="entry name" value="Leu-rich_rpt"/>
</dbReference>
<comment type="catalytic activity">
    <reaction evidence="15">
        <text>chloride(in) = chloride(out)</text>
        <dbReference type="Rhea" id="RHEA:29823"/>
        <dbReference type="ChEBI" id="CHEBI:17996"/>
    </reaction>
</comment>
<dbReference type="GeneTree" id="ENSGT00940000159311"/>
<evidence type="ECO:0000256" key="3">
    <source>
        <dbReference type="ARBA" id="ARBA00022448"/>
    </source>
</evidence>
<dbReference type="Pfam" id="PF13855">
    <property type="entry name" value="LRR_8"/>
    <property type="match status" value="1"/>
</dbReference>
<evidence type="ECO:0000256" key="9">
    <source>
        <dbReference type="ARBA" id="ARBA00023065"/>
    </source>
</evidence>
<dbReference type="GO" id="GO:0034220">
    <property type="term" value="P:monoatomic ion transmembrane transport"/>
    <property type="evidence" value="ECO:0007669"/>
    <property type="project" value="UniProtKB-KW"/>
</dbReference>
<dbReference type="SMART" id="SM00369">
    <property type="entry name" value="LRR_TYP"/>
    <property type="match status" value="7"/>
</dbReference>
<dbReference type="Proteomes" id="UP000008672">
    <property type="component" value="Unassembled WGS sequence"/>
</dbReference>
<dbReference type="EMBL" id="AFYH01167691">
    <property type="status" value="NOT_ANNOTATED_CDS"/>
    <property type="molecule type" value="Genomic_DNA"/>
</dbReference>
<dbReference type="InterPro" id="IPR003591">
    <property type="entry name" value="Leu-rich_rpt_typical-subtyp"/>
</dbReference>
<feature type="transmembrane region" description="Helical" evidence="16">
    <location>
        <begin position="317"/>
        <end position="335"/>
    </location>
</feature>
<dbReference type="InterPro" id="IPR050333">
    <property type="entry name" value="SLRP"/>
</dbReference>
<dbReference type="InParanoid" id="H3AKF0"/>
<comment type="similarity">
    <text evidence="2">Belongs to the LRRC8 family.</text>
</comment>
<dbReference type="InterPro" id="IPR032675">
    <property type="entry name" value="LRR_dom_sf"/>
</dbReference>
<evidence type="ECO:0000259" key="17">
    <source>
        <dbReference type="Pfam" id="PF12534"/>
    </source>
</evidence>
<dbReference type="Ensembl" id="ENSLACT00000010198.1">
    <property type="protein sequence ID" value="ENSLACP00000010121.1"/>
    <property type="gene ID" value="ENSLACG00000008922.1"/>
</dbReference>
<keyword evidence="11" id="KW-1015">Disulfide bond</keyword>
<accession>H3AKF0</accession>
<organism evidence="18 19">
    <name type="scientific">Latimeria chalumnae</name>
    <name type="common">Coelacanth</name>
    <dbReference type="NCBI Taxonomy" id="7897"/>
    <lineage>
        <taxon>Eukaryota</taxon>
        <taxon>Metazoa</taxon>
        <taxon>Chordata</taxon>
        <taxon>Craniata</taxon>
        <taxon>Vertebrata</taxon>
        <taxon>Euteleostomi</taxon>
        <taxon>Coelacanthiformes</taxon>
        <taxon>Coelacanthidae</taxon>
        <taxon>Latimeria</taxon>
    </lineage>
</organism>
<evidence type="ECO:0000256" key="7">
    <source>
        <dbReference type="ARBA" id="ARBA00022737"/>
    </source>
</evidence>
<reference evidence="19" key="1">
    <citation type="submission" date="2011-08" db="EMBL/GenBank/DDBJ databases">
        <title>The draft genome of Latimeria chalumnae.</title>
        <authorList>
            <person name="Di Palma F."/>
            <person name="Alfoldi J."/>
            <person name="Johnson J."/>
            <person name="Berlin A."/>
            <person name="Gnerre S."/>
            <person name="Jaffe D."/>
            <person name="MacCallum I."/>
            <person name="Young S."/>
            <person name="Walker B.J."/>
            <person name="Lander E."/>
            <person name="Lindblad-Toh K."/>
        </authorList>
    </citation>
    <scope>NUCLEOTIDE SEQUENCE [LARGE SCALE GENOMIC DNA]</scope>
    <source>
        <strain evidence="19">Wild caught</strain>
    </source>
</reference>
<dbReference type="SUPFAM" id="SSF52058">
    <property type="entry name" value="L domain-like"/>
    <property type="match status" value="2"/>
</dbReference>
<evidence type="ECO:0000256" key="15">
    <source>
        <dbReference type="ARBA" id="ARBA00024167"/>
    </source>
</evidence>
<dbReference type="OMA" id="LINQWCY"/>
<keyword evidence="4" id="KW-1003">Cell membrane</keyword>
<dbReference type="InterPro" id="IPR026906">
    <property type="entry name" value="LRR_5"/>
</dbReference>
<dbReference type="STRING" id="7897.ENSLACP00000010121"/>
<keyword evidence="12" id="KW-0407">Ion channel</keyword>
<dbReference type="Pfam" id="PF12534">
    <property type="entry name" value="Pannexin_like"/>
    <property type="match status" value="1"/>
</dbReference>
<keyword evidence="19" id="KW-1185">Reference proteome</keyword>
<evidence type="ECO:0000256" key="16">
    <source>
        <dbReference type="SAM" id="Phobius"/>
    </source>
</evidence>
<protein>
    <recommendedName>
        <fullName evidence="17">LRRC8 pannexin-like TM region domain-containing protein</fullName>
    </recommendedName>
</protein>
<dbReference type="eggNOG" id="KOG0619">
    <property type="taxonomic scope" value="Eukaryota"/>
</dbReference>
<evidence type="ECO:0000256" key="14">
    <source>
        <dbReference type="ARBA" id="ARBA00024158"/>
    </source>
</evidence>
<evidence type="ECO:0000256" key="1">
    <source>
        <dbReference type="ARBA" id="ARBA00004651"/>
    </source>
</evidence>
<keyword evidence="5" id="KW-0433">Leucine-rich repeat</keyword>
<evidence type="ECO:0000256" key="13">
    <source>
        <dbReference type="ARBA" id="ARBA00024145"/>
    </source>
</evidence>
<feature type="transmembrane region" description="Helical" evidence="16">
    <location>
        <begin position="30"/>
        <end position="48"/>
    </location>
</feature>
<feature type="transmembrane region" description="Helical" evidence="16">
    <location>
        <begin position="371"/>
        <end position="393"/>
    </location>
</feature>
<keyword evidence="8 16" id="KW-1133">Transmembrane helix</keyword>
<evidence type="ECO:0000313" key="18">
    <source>
        <dbReference type="Ensembl" id="ENSLACP00000010121.1"/>
    </source>
</evidence>
<keyword evidence="10 16" id="KW-0472">Membrane</keyword>
<evidence type="ECO:0000313" key="19">
    <source>
        <dbReference type="Proteomes" id="UP000008672"/>
    </source>
</evidence>
<evidence type="ECO:0000256" key="8">
    <source>
        <dbReference type="ARBA" id="ARBA00022989"/>
    </source>
</evidence>
<dbReference type="AlphaFoldDB" id="H3AKF0"/>
<dbReference type="PROSITE" id="PS51450">
    <property type="entry name" value="LRR"/>
    <property type="match status" value="3"/>
</dbReference>
<dbReference type="Pfam" id="PF00560">
    <property type="entry name" value="LRR_1"/>
    <property type="match status" value="1"/>
</dbReference>
<feature type="domain" description="LRRC8 pannexin-like TM region" evidence="17">
    <location>
        <begin position="1"/>
        <end position="388"/>
    </location>
</feature>
<evidence type="ECO:0000256" key="5">
    <source>
        <dbReference type="ARBA" id="ARBA00022614"/>
    </source>
</evidence>
<dbReference type="PANTHER" id="PTHR45712">
    <property type="entry name" value="AGAP008170-PA"/>
    <property type="match status" value="1"/>
</dbReference>
<comment type="subcellular location">
    <subcellularLocation>
        <location evidence="1">Cell membrane</location>
        <topology evidence="1">Multi-pass membrane protein</topology>
    </subcellularLocation>
</comment>
<keyword evidence="6 16" id="KW-0812">Transmembrane</keyword>
<proteinExistence type="inferred from homology"/>
<dbReference type="HOGENOM" id="CLU_019019_0_0_1"/>
<dbReference type="Pfam" id="PF13306">
    <property type="entry name" value="LRR_5"/>
    <property type="match status" value="1"/>
</dbReference>
<keyword evidence="9" id="KW-0406">Ion transport</keyword>
<evidence type="ECO:0000256" key="10">
    <source>
        <dbReference type="ARBA" id="ARBA00023136"/>
    </source>
</evidence>
<evidence type="ECO:0000256" key="12">
    <source>
        <dbReference type="ARBA" id="ARBA00023303"/>
    </source>
</evidence>